<dbReference type="FunFam" id="2.40.10.10:FF:000024">
    <property type="entry name" value="Serine protease 53"/>
    <property type="match status" value="2"/>
</dbReference>
<evidence type="ECO:0000259" key="9">
    <source>
        <dbReference type="PROSITE" id="PS50240"/>
    </source>
</evidence>
<dbReference type="PROSITE" id="PS00135">
    <property type="entry name" value="TRYPSIN_SER"/>
    <property type="match status" value="1"/>
</dbReference>
<feature type="domain" description="Peptidase S1" evidence="9">
    <location>
        <begin position="555"/>
        <end position="767"/>
    </location>
</feature>
<dbReference type="InterPro" id="IPR018114">
    <property type="entry name" value="TRYPSIN_HIS"/>
</dbReference>
<keyword evidence="4 7" id="KW-0720">Serine protease</keyword>
<comment type="caution">
    <text evidence="10">The sequence shown here is derived from an EMBL/GenBank/DDBJ whole genome shotgun (WGS) entry which is preliminary data.</text>
</comment>
<feature type="domain" description="Peptidase S1" evidence="9">
    <location>
        <begin position="29"/>
        <end position="260"/>
    </location>
</feature>
<dbReference type="Pfam" id="PF00089">
    <property type="entry name" value="Trypsin"/>
    <property type="match status" value="3"/>
</dbReference>
<keyword evidence="2 8" id="KW-0732">Signal</keyword>
<dbReference type="Gene3D" id="2.40.10.10">
    <property type="entry name" value="Trypsin-like serine proteases"/>
    <property type="match status" value="3"/>
</dbReference>
<keyword evidence="6" id="KW-0325">Glycoprotein</keyword>
<accession>A0AA88NNT6</accession>
<reference evidence="10" key="1">
    <citation type="submission" date="2023-07" db="EMBL/GenBank/DDBJ databases">
        <title>Chromosome-level Genome Assembly of Striped Snakehead (Channa striata).</title>
        <authorList>
            <person name="Liu H."/>
        </authorList>
    </citation>
    <scope>NUCLEOTIDE SEQUENCE</scope>
    <source>
        <strain evidence="10">Gz</strain>
        <tissue evidence="10">Muscle</tissue>
    </source>
</reference>
<dbReference type="GO" id="GO:0006508">
    <property type="term" value="P:proteolysis"/>
    <property type="evidence" value="ECO:0007669"/>
    <property type="project" value="UniProtKB-KW"/>
</dbReference>
<dbReference type="InterPro" id="IPR033116">
    <property type="entry name" value="TRYPSIN_SER"/>
</dbReference>
<keyword evidence="3 7" id="KW-0378">Hydrolase</keyword>
<organism evidence="10 11">
    <name type="scientific">Channa striata</name>
    <name type="common">Snakehead murrel</name>
    <name type="synonym">Ophicephalus striatus</name>
    <dbReference type="NCBI Taxonomy" id="64152"/>
    <lineage>
        <taxon>Eukaryota</taxon>
        <taxon>Metazoa</taxon>
        <taxon>Chordata</taxon>
        <taxon>Craniata</taxon>
        <taxon>Vertebrata</taxon>
        <taxon>Euteleostomi</taxon>
        <taxon>Actinopterygii</taxon>
        <taxon>Neopterygii</taxon>
        <taxon>Teleostei</taxon>
        <taxon>Neoteleostei</taxon>
        <taxon>Acanthomorphata</taxon>
        <taxon>Anabantaria</taxon>
        <taxon>Anabantiformes</taxon>
        <taxon>Channoidei</taxon>
        <taxon>Channidae</taxon>
        <taxon>Channa</taxon>
    </lineage>
</organism>
<dbReference type="InterPro" id="IPR001314">
    <property type="entry name" value="Peptidase_S1A"/>
</dbReference>
<dbReference type="EMBL" id="JAUPFM010000001">
    <property type="protein sequence ID" value="KAK2863571.1"/>
    <property type="molecule type" value="Genomic_DNA"/>
</dbReference>
<keyword evidence="5" id="KW-1015">Disulfide bond</keyword>
<evidence type="ECO:0000313" key="11">
    <source>
        <dbReference type="Proteomes" id="UP001187415"/>
    </source>
</evidence>
<dbReference type="GO" id="GO:0004252">
    <property type="term" value="F:serine-type endopeptidase activity"/>
    <property type="evidence" value="ECO:0007669"/>
    <property type="project" value="InterPro"/>
</dbReference>
<dbReference type="PRINTS" id="PR00722">
    <property type="entry name" value="CHYMOTRYPSIN"/>
</dbReference>
<gene>
    <name evidence="10" type="ORF">Q5P01_003104</name>
</gene>
<evidence type="ECO:0000256" key="3">
    <source>
        <dbReference type="ARBA" id="ARBA00022801"/>
    </source>
</evidence>
<evidence type="ECO:0000256" key="7">
    <source>
        <dbReference type="RuleBase" id="RU363034"/>
    </source>
</evidence>
<evidence type="ECO:0000256" key="8">
    <source>
        <dbReference type="SAM" id="SignalP"/>
    </source>
</evidence>
<feature type="domain" description="Peptidase S1" evidence="9">
    <location>
        <begin position="309"/>
        <end position="542"/>
    </location>
</feature>
<evidence type="ECO:0000256" key="4">
    <source>
        <dbReference type="ARBA" id="ARBA00022825"/>
    </source>
</evidence>
<keyword evidence="1 7" id="KW-0645">Protease</keyword>
<dbReference type="PROSITE" id="PS00134">
    <property type="entry name" value="TRYPSIN_HIS"/>
    <property type="match status" value="2"/>
</dbReference>
<evidence type="ECO:0000313" key="10">
    <source>
        <dbReference type="EMBL" id="KAK2863571.1"/>
    </source>
</evidence>
<dbReference type="InterPro" id="IPR001254">
    <property type="entry name" value="Trypsin_dom"/>
</dbReference>
<dbReference type="PANTHER" id="PTHR24253:SF144">
    <property type="entry name" value="CHYMOTRYPSIN-LIKE PROTEASE CTRL-1-RELATED"/>
    <property type="match status" value="1"/>
</dbReference>
<evidence type="ECO:0000256" key="5">
    <source>
        <dbReference type="ARBA" id="ARBA00023157"/>
    </source>
</evidence>
<evidence type="ECO:0000256" key="6">
    <source>
        <dbReference type="ARBA" id="ARBA00023180"/>
    </source>
</evidence>
<dbReference type="CDD" id="cd00190">
    <property type="entry name" value="Tryp_SPc"/>
    <property type="match status" value="2"/>
</dbReference>
<evidence type="ECO:0000256" key="1">
    <source>
        <dbReference type="ARBA" id="ARBA00022670"/>
    </source>
</evidence>
<dbReference type="PANTHER" id="PTHR24253">
    <property type="entry name" value="TRANSMEMBRANE PROTEASE SERINE"/>
    <property type="match status" value="1"/>
</dbReference>
<proteinExistence type="predicted"/>
<dbReference type="PROSITE" id="PS50240">
    <property type="entry name" value="TRYPSIN_DOM"/>
    <property type="match status" value="3"/>
</dbReference>
<keyword evidence="11" id="KW-1185">Reference proteome</keyword>
<dbReference type="InterPro" id="IPR009003">
    <property type="entry name" value="Peptidase_S1_PA"/>
</dbReference>
<feature type="chain" id="PRO_5041708533" description="Peptidase S1 domain-containing protein" evidence="8">
    <location>
        <begin position="22"/>
        <end position="811"/>
    </location>
</feature>
<sequence>MASYKVMCALTLLTLLTPVCGKTELNSKIVGGQDVSPGSWPWQAALHINRTNFCGGSLINNEWVLTAAHCFKISDDPKNVFVFLGMQSLVSSNPNEIRMTVTQVIKHPNFDPIKVFNDITLLKLSSPVNFTNYIWPICLAASDSTFYTGTNVWVTGWGKTEDGVMSNNLREAEVQIVGNRQCNCDYAFINITDSMICAGFRAGGKSTCQGDSGGPLVRKQNGRWVQGGITSFATGCALPKIPAVFTRVSSYQSWINSHITSNQPGFITFTSNGTDSDLNITCAALPPIVTLPAKPTAQLCGQTAINPRITGGQEAPPGNWPWHVAFIINDNDFCEGSLINNQWVLSAAHCFPSINVNVVAVLGRSRLLIADPTGIRVTVTQIINHPNYVASTGDNNISLLKLSSPVNFTNYVLPVCLAASDSTFYRGTMTWIIGWGDTGNGEGMVPAPWKLREVEVPVVGNRQCNCNYGVGTITDNMMCAGSPAEGKGPCQRDDGGPLLNKQNSHWIQGGIVSSRTGCGNSSLPGVFTRVSKYQSWINSQIKAVVCGQAPLNPRLLAGRSVATDGEWPWMVSLQKDGRHVCGGTLVAMDFVLSTANCLSSSPIASDWTVVLGRLKQNGSNPFEVTLNVTDITLSNQTGSNAAVLRLVTPPTLSNYIQPICVDDGRTFSVGSTCWAAGWSSGAGGEDQVLQDIQTSVVNCGKPLGDSICTEAFTLEQALSGGPLMCKQGRSWFQVAVLTVDSTSQGQTDVMVFTRLSQFQTILLQTLGTFLPPASTNNSTNIPLTTSRGAPAQIPFFFFFHVSFLSMCLLFF</sequence>
<name>A0AA88NNT6_CHASR</name>
<dbReference type="Proteomes" id="UP001187415">
    <property type="component" value="Unassembled WGS sequence"/>
</dbReference>
<dbReference type="SMART" id="SM00020">
    <property type="entry name" value="Tryp_SPc"/>
    <property type="match status" value="3"/>
</dbReference>
<feature type="signal peptide" evidence="8">
    <location>
        <begin position="1"/>
        <end position="21"/>
    </location>
</feature>
<dbReference type="InterPro" id="IPR043504">
    <property type="entry name" value="Peptidase_S1_PA_chymotrypsin"/>
</dbReference>
<evidence type="ECO:0000256" key="2">
    <source>
        <dbReference type="ARBA" id="ARBA00022729"/>
    </source>
</evidence>
<dbReference type="SUPFAM" id="SSF50494">
    <property type="entry name" value="Trypsin-like serine proteases"/>
    <property type="match status" value="3"/>
</dbReference>
<protein>
    <recommendedName>
        <fullName evidence="9">Peptidase S1 domain-containing protein</fullName>
    </recommendedName>
</protein>
<dbReference type="AlphaFoldDB" id="A0AA88NNT6"/>